<dbReference type="OrthoDB" id="345021at2"/>
<dbReference type="RefSeq" id="WP_055548718.1">
    <property type="nucleotide sequence ID" value="NZ_CP023699.1"/>
</dbReference>
<evidence type="ECO:0000313" key="2">
    <source>
        <dbReference type="EMBL" id="QEU92901.1"/>
    </source>
</evidence>
<dbReference type="AlphaFoldDB" id="A0A5J6GG11"/>
<accession>A0A5J6GG11</accession>
<sequence length="111" mass="12389">MSPRIRDRFKRPTRRTVLTVGGVATVAGLGWGANWLSVYNSHERSNVGKLGFRNPLRIPELLDPAASRDGSRRYELNLISGKSQFLPGKQTATWGAMRGPKDTVWPTRTPE</sequence>
<evidence type="ECO:0000313" key="3">
    <source>
        <dbReference type="Proteomes" id="UP000325529"/>
    </source>
</evidence>
<name>A0A5J6GG11_STRKN</name>
<protein>
    <submittedName>
        <fullName evidence="2">Uncharacterized protein</fullName>
    </submittedName>
</protein>
<dbReference type="Proteomes" id="UP000325529">
    <property type="component" value="Chromosome"/>
</dbReference>
<keyword evidence="3" id="KW-1185">Reference proteome</keyword>
<dbReference type="EMBL" id="CP023699">
    <property type="protein sequence ID" value="QEU92901.1"/>
    <property type="molecule type" value="Genomic_DNA"/>
</dbReference>
<proteinExistence type="predicted"/>
<gene>
    <name evidence="2" type="ORF">CP970_20090</name>
</gene>
<evidence type="ECO:0000256" key="1">
    <source>
        <dbReference type="SAM" id="MobiDB-lite"/>
    </source>
</evidence>
<dbReference type="KEGG" id="ska:CP970_20090"/>
<organism evidence="2 3">
    <name type="scientific">Streptomyces kanamyceticus</name>
    <dbReference type="NCBI Taxonomy" id="1967"/>
    <lineage>
        <taxon>Bacteria</taxon>
        <taxon>Bacillati</taxon>
        <taxon>Actinomycetota</taxon>
        <taxon>Actinomycetes</taxon>
        <taxon>Kitasatosporales</taxon>
        <taxon>Streptomycetaceae</taxon>
        <taxon>Streptomyces</taxon>
    </lineage>
</organism>
<reference evidence="2 3" key="1">
    <citation type="submission" date="2017-09" db="EMBL/GenBank/DDBJ databases">
        <authorList>
            <person name="Lee N."/>
            <person name="Cho B.-K."/>
        </authorList>
    </citation>
    <scope>NUCLEOTIDE SEQUENCE [LARGE SCALE GENOMIC DNA]</scope>
    <source>
        <strain evidence="2 3">ATCC 12853</strain>
    </source>
</reference>
<feature type="region of interest" description="Disordered" evidence="1">
    <location>
        <begin position="92"/>
        <end position="111"/>
    </location>
</feature>